<name>A0ABR3HVV6_LOXSC</name>
<evidence type="ECO:0000256" key="4">
    <source>
        <dbReference type="ARBA" id="ARBA00022759"/>
    </source>
</evidence>
<feature type="compositionally biased region" description="Polar residues" evidence="7">
    <location>
        <begin position="758"/>
        <end position="780"/>
    </location>
</feature>
<feature type="region of interest" description="Disordered" evidence="7">
    <location>
        <begin position="607"/>
        <end position="780"/>
    </location>
</feature>
<dbReference type="InterPro" id="IPR043128">
    <property type="entry name" value="Rev_trsase/Diguanyl_cyclase"/>
</dbReference>
<evidence type="ECO:0000256" key="3">
    <source>
        <dbReference type="ARBA" id="ARBA00022722"/>
    </source>
</evidence>
<dbReference type="InterPro" id="IPR000477">
    <property type="entry name" value="RT_dom"/>
</dbReference>
<dbReference type="SUPFAM" id="SSF56672">
    <property type="entry name" value="DNA/RNA polymerases"/>
    <property type="match status" value="1"/>
</dbReference>
<dbReference type="Pfam" id="PF12259">
    <property type="entry name" value="Baculo_F"/>
    <property type="match status" value="1"/>
</dbReference>
<feature type="compositionally biased region" description="Low complexity" evidence="7">
    <location>
        <begin position="614"/>
        <end position="625"/>
    </location>
</feature>
<keyword evidence="4" id="KW-0255">Endonuclease</keyword>
<keyword evidence="3" id="KW-0540">Nuclease</keyword>
<keyword evidence="6" id="KW-0695">RNA-directed DNA polymerase</keyword>
<dbReference type="EMBL" id="JBEUOH010000012">
    <property type="protein sequence ID" value="KAL0880701.1"/>
    <property type="molecule type" value="Genomic_DNA"/>
</dbReference>
<dbReference type="Pfam" id="PF17917">
    <property type="entry name" value="RT_RNaseH"/>
    <property type="match status" value="1"/>
</dbReference>
<dbReference type="InterPro" id="IPR050951">
    <property type="entry name" value="Retrovirus_Pol_polyprotein"/>
</dbReference>
<dbReference type="Proteomes" id="UP001549920">
    <property type="component" value="Unassembled WGS sequence"/>
</dbReference>
<dbReference type="InterPro" id="IPR022048">
    <property type="entry name" value="Envelope_fusion-like"/>
</dbReference>
<dbReference type="Pfam" id="PF00078">
    <property type="entry name" value="RVT_1"/>
    <property type="match status" value="1"/>
</dbReference>
<dbReference type="PANTHER" id="PTHR37984">
    <property type="entry name" value="PROTEIN CBG26694"/>
    <property type="match status" value="1"/>
</dbReference>
<keyword evidence="5" id="KW-0378">Hydrolase</keyword>
<dbReference type="Gene3D" id="3.10.10.10">
    <property type="entry name" value="HIV Type 1 Reverse Transcriptase, subunit A, domain 1"/>
    <property type="match status" value="1"/>
</dbReference>
<evidence type="ECO:0000256" key="7">
    <source>
        <dbReference type="SAM" id="MobiDB-lite"/>
    </source>
</evidence>
<gene>
    <name evidence="9" type="ORF">ABMA27_001917</name>
</gene>
<feature type="domain" description="Reverse transcriptase" evidence="8">
    <location>
        <begin position="210"/>
        <end position="394"/>
    </location>
</feature>
<keyword evidence="10" id="KW-1185">Reference proteome</keyword>
<organism evidence="9 10">
    <name type="scientific">Loxostege sticticalis</name>
    <name type="common">Beet webworm moth</name>
    <dbReference type="NCBI Taxonomy" id="481309"/>
    <lineage>
        <taxon>Eukaryota</taxon>
        <taxon>Metazoa</taxon>
        <taxon>Ecdysozoa</taxon>
        <taxon>Arthropoda</taxon>
        <taxon>Hexapoda</taxon>
        <taxon>Insecta</taxon>
        <taxon>Pterygota</taxon>
        <taxon>Neoptera</taxon>
        <taxon>Endopterygota</taxon>
        <taxon>Lepidoptera</taxon>
        <taxon>Glossata</taxon>
        <taxon>Ditrysia</taxon>
        <taxon>Pyraloidea</taxon>
        <taxon>Crambidae</taxon>
        <taxon>Pyraustinae</taxon>
        <taxon>Loxostege</taxon>
    </lineage>
</organism>
<evidence type="ECO:0000313" key="10">
    <source>
        <dbReference type="Proteomes" id="UP001549920"/>
    </source>
</evidence>
<dbReference type="Gene3D" id="3.30.70.270">
    <property type="match status" value="2"/>
</dbReference>
<evidence type="ECO:0000259" key="8">
    <source>
        <dbReference type="PROSITE" id="PS50878"/>
    </source>
</evidence>
<dbReference type="InterPro" id="IPR043502">
    <property type="entry name" value="DNA/RNA_pol_sf"/>
</dbReference>
<proteinExistence type="predicted"/>
<dbReference type="PROSITE" id="PS50878">
    <property type="entry name" value="RT_POL"/>
    <property type="match status" value="1"/>
</dbReference>
<dbReference type="PANTHER" id="PTHR37984:SF5">
    <property type="entry name" value="PROTEIN NYNRIN-LIKE"/>
    <property type="match status" value="1"/>
</dbReference>
<evidence type="ECO:0000313" key="9">
    <source>
        <dbReference type="EMBL" id="KAL0880701.1"/>
    </source>
</evidence>
<sequence>MLNAHNCSINYNDNLLHLGKTSIKIHFHDPAFIIPPRTETVIECSVSNPDIKEGLILDQKLSENLLIANCLVTVKKNNRINLSIINTSEKPITLKSDLNLKLSPLHSSDFPERSSVPINHINVSMDCHKRTEEVLKQLRVSHLNHEEKELLFQLCSEYSDIFHLPGESLTYTNALKHEIKTTTDVPIHVKSYRFPEIHKAEVRKQINKMLEQNIIEPSDSPWSSPIWVVPKKLDASNTQKWRVVIDYRKLNDITIGDTYPIPQITEILDQLGSSSYFSTLDLASGFHQIQLNEADKPKTAFTVPEGHFQFTRMPFGLKNAPSTFQRLMNSALSGLQGIRCFVYLDDVVSYGHDLNSCISNLKAIFQRIRDFNLKLQPDKCEFLRREVCYLGHIITEQGVKPNPEKVKAVTAFPIPKTPKDIKSFLGLVSYYRRFIPDFSKVAKALTSLLKKDTPFIWQNQQQLAFDTLKHKLTTAPLLIYPDFSKPFILTCDASNHAVGAVLSQGDVGKDQPIAFASRTLNKSECNYSTTEKELLSILYGCKTFRPYLYGRKFLIITDHRPLKWLFNHKDPSSKLQRWRLKLEEYDYEITYRKGKLNSAADALSRYPVNPVIPTNSSDQTNNSDSPGPSQRQTPPHSPAESNEPPFSPLTLEDLNVPLPVPSEGSDSMPCIDLLEGDNEIDLQYSPAEHSNPGASAATLHPNDNLPPSEPSFPNPETENHLPAQDPAQLSGPNPEIQPNLPVSTTPDPESSPTPENLPSPNSRHRNTPSPSAANSPVTDETYSKFLKSPTKSHDTLITEHNETLLKGTQKLIIVPTSIDMDESMPYVQEIVNNCPQPERDEFLQLDRTLNTFLPLTVQSKTYLFLFTKVHHFDDYSYSDIFKSLKYARDQIMMSYPTENEISTSDFKNPFDKHSFVKIYNMFKSNYNLECNNILEPLTVRYHDLVSEYSAISHLVDKRFRRGAWIGGIGSLAKTIFGTLNEDDGIKYDNAIQNVHDNEKRLASLIKENVLVTSSVLSQFNKTLHTIKLNEANLNQAIDDFSLKLKNITLISNELTIKTNINSILNSLEASLLTLSFRLEDITNAIMISNQNILHPAVLPPTQLYNEIVDNYRYLPVDFKLPVDLALSNIHVLLNVSSIVCYSLSNKIVFVLRIPLVSPRDVRNLGLMIDSTLSWTVHVAEDSRKVIACLRSLHRLKSFLSFKAKVLLMQSLVIPIIDYADACYSDLSEALTDKIDRLLNSCIRFFFGLRKYDHTSSYRSQLNSRIEFENTLTDNCIILFYLSLCSMYICMFID</sequence>
<evidence type="ECO:0000256" key="6">
    <source>
        <dbReference type="ARBA" id="ARBA00022918"/>
    </source>
</evidence>
<accession>A0ABR3HVV6</accession>
<keyword evidence="1" id="KW-0808">Transferase</keyword>
<reference evidence="9 10" key="1">
    <citation type="submission" date="2024-06" db="EMBL/GenBank/DDBJ databases">
        <title>A chromosome-level genome assembly of beet webworm, Loxostege sticticalis.</title>
        <authorList>
            <person name="Zhang Y."/>
        </authorList>
    </citation>
    <scope>NUCLEOTIDE SEQUENCE [LARGE SCALE GENOMIC DNA]</scope>
    <source>
        <strain evidence="9">AQ026</strain>
        <tissue evidence="9">Whole body</tissue>
    </source>
</reference>
<dbReference type="InterPro" id="IPR041373">
    <property type="entry name" value="RT_RNaseH"/>
</dbReference>
<keyword evidence="2" id="KW-0548">Nucleotidyltransferase</keyword>
<protein>
    <recommendedName>
        <fullName evidence="8">Reverse transcriptase domain-containing protein</fullName>
    </recommendedName>
</protein>
<evidence type="ECO:0000256" key="2">
    <source>
        <dbReference type="ARBA" id="ARBA00022695"/>
    </source>
</evidence>
<comment type="caution">
    <text evidence="9">The sequence shown here is derived from an EMBL/GenBank/DDBJ whole genome shotgun (WGS) entry which is preliminary data.</text>
</comment>
<evidence type="ECO:0000256" key="5">
    <source>
        <dbReference type="ARBA" id="ARBA00022801"/>
    </source>
</evidence>
<dbReference type="CDD" id="cd01647">
    <property type="entry name" value="RT_LTR"/>
    <property type="match status" value="1"/>
</dbReference>
<evidence type="ECO:0000256" key="1">
    <source>
        <dbReference type="ARBA" id="ARBA00022679"/>
    </source>
</evidence>
<dbReference type="CDD" id="cd09274">
    <property type="entry name" value="RNase_HI_RT_Ty3"/>
    <property type="match status" value="1"/>
</dbReference>